<dbReference type="InterPro" id="IPR036610">
    <property type="entry name" value="PEBP-like_sf"/>
</dbReference>
<evidence type="ECO:0000256" key="2">
    <source>
        <dbReference type="ARBA" id="ARBA00022946"/>
    </source>
</evidence>
<comment type="similarity">
    <text evidence="7">Belongs to the phosphatidylethanolamine-binding protein family. Mitochondrion-specific ribosomal protein mL38 subfamily.</text>
</comment>
<dbReference type="InterPro" id="IPR008914">
    <property type="entry name" value="PEBP"/>
</dbReference>
<gene>
    <name evidence="10" type="ORF">NEMVEDRAFT_v1g128450</name>
</gene>
<dbReference type="AlphaFoldDB" id="A7SR64"/>
<dbReference type="InterPro" id="IPR035810">
    <property type="entry name" value="PEBP_euk"/>
</dbReference>
<dbReference type="Proteomes" id="UP000001593">
    <property type="component" value="Unassembled WGS sequence"/>
</dbReference>
<dbReference type="eggNOG" id="KOG3346">
    <property type="taxonomic scope" value="Eukaryota"/>
</dbReference>
<evidence type="ECO:0000256" key="3">
    <source>
        <dbReference type="ARBA" id="ARBA00022980"/>
    </source>
</evidence>
<dbReference type="PANTHER" id="PTHR11362">
    <property type="entry name" value="PHOSPHATIDYLETHANOLAMINE-BINDING PROTEIN"/>
    <property type="match status" value="1"/>
</dbReference>
<evidence type="ECO:0000256" key="9">
    <source>
        <dbReference type="ARBA" id="ARBA00041206"/>
    </source>
</evidence>
<evidence type="ECO:0000256" key="7">
    <source>
        <dbReference type="ARBA" id="ARBA00038016"/>
    </source>
</evidence>
<organism evidence="10 11">
    <name type="scientific">Nematostella vectensis</name>
    <name type="common">Starlet sea anemone</name>
    <dbReference type="NCBI Taxonomy" id="45351"/>
    <lineage>
        <taxon>Eukaryota</taxon>
        <taxon>Metazoa</taxon>
        <taxon>Cnidaria</taxon>
        <taxon>Anthozoa</taxon>
        <taxon>Hexacorallia</taxon>
        <taxon>Actiniaria</taxon>
        <taxon>Edwardsiidae</taxon>
        <taxon>Nematostella</taxon>
    </lineage>
</organism>
<dbReference type="STRING" id="45351.A7SR64"/>
<reference evidence="10 11" key="1">
    <citation type="journal article" date="2007" name="Science">
        <title>Sea anemone genome reveals ancestral eumetazoan gene repertoire and genomic organization.</title>
        <authorList>
            <person name="Putnam N.H."/>
            <person name="Srivastava M."/>
            <person name="Hellsten U."/>
            <person name="Dirks B."/>
            <person name="Chapman J."/>
            <person name="Salamov A."/>
            <person name="Terry A."/>
            <person name="Shapiro H."/>
            <person name="Lindquist E."/>
            <person name="Kapitonov V.V."/>
            <person name="Jurka J."/>
            <person name="Genikhovich G."/>
            <person name="Grigoriev I.V."/>
            <person name="Lucas S.M."/>
            <person name="Steele R.E."/>
            <person name="Finnerty J.R."/>
            <person name="Technau U."/>
            <person name="Martindale M.Q."/>
            <person name="Rokhsar D.S."/>
        </authorList>
    </citation>
    <scope>NUCLEOTIDE SEQUENCE [LARGE SCALE GENOMIC DNA]</scope>
    <source>
        <strain evidence="11">CH2 X CH6</strain>
    </source>
</reference>
<evidence type="ECO:0000256" key="8">
    <source>
        <dbReference type="ARBA" id="ARBA00039444"/>
    </source>
</evidence>
<keyword evidence="2" id="KW-0809">Transit peptide</keyword>
<keyword evidence="5" id="KW-0496">Mitochondrion</keyword>
<dbReference type="KEGG" id="nve:5505055"/>
<sequence>VSIDLEGVHKEWTVNQNGSHIRSLAKHSGIFDHVFDGEEFSPCVNLDIRYESGAKVHHGNFLTPSQALLEPDVQYTSDEDTMWSLLLTTPDGNIWEKDTELLHWLVVNIQGSRVSNGTVLCEYLPPIPPQGTGFHRYTFCLLRQEQQLKPYTLPTFRSLTDRSISTSALISKVQDRLTPVGLGFFQASWDDSVTQTFRDIIGE</sequence>
<dbReference type="PANTHER" id="PTHR11362:SF133">
    <property type="entry name" value="LARGE RIBOSOMAL SUBUNIT PROTEIN ML38"/>
    <property type="match status" value="1"/>
</dbReference>
<evidence type="ECO:0000256" key="5">
    <source>
        <dbReference type="ARBA" id="ARBA00023128"/>
    </source>
</evidence>
<evidence type="ECO:0000256" key="1">
    <source>
        <dbReference type="ARBA" id="ARBA00004173"/>
    </source>
</evidence>
<keyword evidence="6" id="KW-0687">Ribonucleoprotein</keyword>
<dbReference type="HOGENOM" id="CLU_043994_0_0_1"/>
<protein>
    <recommendedName>
        <fullName evidence="8">Large ribosomal subunit protein mL38</fullName>
    </recommendedName>
    <alternativeName>
        <fullName evidence="9">39S ribosomal protein L38, mitochondrial</fullName>
    </alternativeName>
</protein>
<accession>A7SR64</accession>
<name>A7SR64_NEMVE</name>
<dbReference type="Pfam" id="PF01161">
    <property type="entry name" value="PBP"/>
    <property type="match status" value="1"/>
</dbReference>
<dbReference type="InParanoid" id="A7SR64"/>
<evidence type="ECO:0000313" key="11">
    <source>
        <dbReference type="Proteomes" id="UP000001593"/>
    </source>
</evidence>
<dbReference type="EMBL" id="DS469756">
    <property type="protein sequence ID" value="EDO33819.1"/>
    <property type="molecule type" value="Genomic_DNA"/>
</dbReference>
<dbReference type="SUPFAM" id="SSF49777">
    <property type="entry name" value="PEBP-like"/>
    <property type="match status" value="1"/>
</dbReference>
<feature type="non-terminal residue" evidence="10">
    <location>
        <position position="203"/>
    </location>
</feature>
<keyword evidence="3" id="KW-0689">Ribosomal protein</keyword>
<comment type="subcellular location">
    <subcellularLocation>
        <location evidence="1">Mitochondrion</location>
    </subcellularLocation>
</comment>
<proteinExistence type="inferred from homology"/>
<dbReference type="GO" id="GO:0005762">
    <property type="term" value="C:mitochondrial large ribosomal subunit"/>
    <property type="evidence" value="ECO:0000318"/>
    <property type="project" value="GO_Central"/>
</dbReference>
<dbReference type="Gene3D" id="3.90.280.10">
    <property type="entry name" value="PEBP-like"/>
    <property type="match status" value="1"/>
</dbReference>
<dbReference type="PhylomeDB" id="A7SR64"/>
<evidence type="ECO:0000256" key="6">
    <source>
        <dbReference type="ARBA" id="ARBA00023274"/>
    </source>
</evidence>
<dbReference type="OMA" id="CAVQIPL"/>
<evidence type="ECO:0000313" key="10">
    <source>
        <dbReference type="EMBL" id="EDO33819.1"/>
    </source>
</evidence>
<dbReference type="CDD" id="cd00866">
    <property type="entry name" value="PEBP_euk"/>
    <property type="match status" value="1"/>
</dbReference>
<dbReference type="OrthoDB" id="2153661at2759"/>
<evidence type="ECO:0000256" key="4">
    <source>
        <dbReference type="ARBA" id="ARBA00023054"/>
    </source>
</evidence>
<keyword evidence="4" id="KW-0175">Coiled coil</keyword>
<keyword evidence="11" id="KW-1185">Reference proteome</keyword>